<accession>A0A523YLY6</accession>
<keyword evidence="2" id="KW-0808">Transferase</keyword>
<dbReference type="Pfam" id="PF01208">
    <property type="entry name" value="URO-D"/>
    <property type="match status" value="1"/>
</dbReference>
<dbReference type="InterPro" id="IPR052024">
    <property type="entry name" value="Methanogen_methyltrans"/>
</dbReference>
<gene>
    <name evidence="2" type="ORF">E3J33_03500</name>
</gene>
<organism evidence="2 3">
    <name type="scientific">Aerophobetes bacterium</name>
    <dbReference type="NCBI Taxonomy" id="2030807"/>
    <lineage>
        <taxon>Bacteria</taxon>
        <taxon>Candidatus Aerophobota</taxon>
    </lineage>
</organism>
<evidence type="ECO:0000313" key="3">
    <source>
        <dbReference type="Proteomes" id="UP000316925"/>
    </source>
</evidence>
<dbReference type="InterPro" id="IPR038071">
    <property type="entry name" value="UROD/MetE-like_sf"/>
</dbReference>
<keyword evidence="2" id="KW-0489">Methyltransferase</keyword>
<name>A0A523YLY6_UNCAE</name>
<feature type="domain" description="Uroporphyrinogen decarboxylase (URO-D)" evidence="1">
    <location>
        <begin position="165"/>
        <end position="399"/>
    </location>
</feature>
<evidence type="ECO:0000313" key="2">
    <source>
        <dbReference type="EMBL" id="TET92574.1"/>
    </source>
</evidence>
<proteinExistence type="predicted"/>
<dbReference type="Proteomes" id="UP000316925">
    <property type="component" value="Unassembled WGS sequence"/>
</dbReference>
<protein>
    <submittedName>
        <fullName evidence="2">Methyltransferase</fullName>
    </submittedName>
</protein>
<dbReference type="GO" id="GO:0004853">
    <property type="term" value="F:uroporphyrinogen decarboxylase activity"/>
    <property type="evidence" value="ECO:0007669"/>
    <property type="project" value="InterPro"/>
</dbReference>
<dbReference type="GO" id="GO:0032259">
    <property type="term" value="P:methylation"/>
    <property type="evidence" value="ECO:0007669"/>
    <property type="project" value="UniProtKB-KW"/>
</dbReference>
<dbReference type="GO" id="GO:0008168">
    <property type="term" value="F:methyltransferase activity"/>
    <property type="evidence" value="ECO:0007669"/>
    <property type="project" value="UniProtKB-KW"/>
</dbReference>
<dbReference type="PANTHER" id="PTHR47099:SF1">
    <property type="entry name" value="METHYLCOBAMIDE:COM METHYLTRANSFERASE MTBA"/>
    <property type="match status" value="1"/>
</dbReference>
<dbReference type="EMBL" id="SOIJ01000198">
    <property type="protein sequence ID" value="TET92574.1"/>
    <property type="molecule type" value="Genomic_DNA"/>
</dbReference>
<sequence length="403" mass="45992">MTHRERVIGSLEHREPDRVPIDLGAMLSTGIMGIAYNRLKAYLGISSGKTRMYDLWQQLAEPEIEILELIGADVLPVFIFEPKKWKKSTLPDGSPCEVPDWFNPKVLSDGSQIIKDRKGHIIAKMPKNSYYFDSIYHPLKKINTIQELKKQDLCSTMWSMAPVDEKALGDLHKRVKTLYETTDYALMLNGAGGIYEWAQDLRGWDVFMMDLASNPKFAGYLLDILVEENIKRLEKILPVVGGYVQIIQVGDDLGLQDGPQLSPELYRKIVKPRHKKLYQYVKKYSSAYLFLHTCGSVYEFIPDFIEMGVDILNPVQVSAKNMDTRRLKREFGKYITFWGGGCDTQKVLPFGTQEKVTQEVKRRTEDLAPEGGFVFTQVHNIQVGVPPENIMAMYNAVKSHGKY</sequence>
<evidence type="ECO:0000259" key="1">
    <source>
        <dbReference type="Pfam" id="PF01208"/>
    </source>
</evidence>
<dbReference type="SUPFAM" id="SSF51726">
    <property type="entry name" value="UROD/MetE-like"/>
    <property type="match status" value="1"/>
</dbReference>
<dbReference type="PANTHER" id="PTHR47099">
    <property type="entry name" value="METHYLCOBAMIDE:COM METHYLTRANSFERASE MTBA"/>
    <property type="match status" value="1"/>
</dbReference>
<dbReference type="InterPro" id="IPR000257">
    <property type="entry name" value="Uroporphyrinogen_deCOase"/>
</dbReference>
<dbReference type="Gene3D" id="3.20.20.210">
    <property type="match status" value="1"/>
</dbReference>
<dbReference type="GO" id="GO:0006779">
    <property type="term" value="P:porphyrin-containing compound biosynthetic process"/>
    <property type="evidence" value="ECO:0007669"/>
    <property type="project" value="InterPro"/>
</dbReference>
<dbReference type="AlphaFoldDB" id="A0A523YLY6"/>
<reference evidence="2 3" key="1">
    <citation type="submission" date="2019-03" db="EMBL/GenBank/DDBJ databases">
        <title>Metabolic potential of uncultured bacteria and archaea associated with petroleum seepage in deep-sea sediments.</title>
        <authorList>
            <person name="Dong X."/>
            <person name="Hubert C."/>
        </authorList>
    </citation>
    <scope>NUCLEOTIDE SEQUENCE [LARGE SCALE GENOMIC DNA]</scope>
    <source>
        <strain evidence="2">E29_bin28</strain>
    </source>
</reference>
<comment type="caution">
    <text evidence="2">The sequence shown here is derived from an EMBL/GenBank/DDBJ whole genome shotgun (WGS) entry which is preliminary data.</text>
</comment>